<protein>
    <submittedName>
        <fullName evidence="1">Uncharacterized protein</fullName>
    </submittedName>
</protein>
<evidence type="ECO:0000313" key="1">
    <source>
        <dbReference type="EMBL" id="RHZ56980.1"/>
    </source>
</evidence>
<sequence length="75" mass="8698">MGTRIHPFRQHTTSLGQHLDSTWTTPYETHLEHAFGTHIWQILFSLYLLKYYPPDRLVSAPKGVLIPMLAPKNIN</sequence>
<proteinExistence type="predicted"/>
<evidence type="ECO:0000313" key="2">
    <source>
        <dbReference type="Proteomes" id="UP000266861"/>
    </source>
</evidence>
<gene>
    <name evidence="1" type="ORF">Glove_395g14</name>
</gene>
<accession>A0A397H999</accession>
<dbReference type="AlphaFoldDB" id="A0A397H999"/>
<reference evidence="1 2" key="1">
    <citation type="submission" date="2018-08" db="EMBL/GenBank/DDBJ databases">
        <title>Genome and evolution of the arbuscular mycorrhizal fungus Diversispora epigaea (formerly Glomus versiforme) and its bacterial endosymbionts.</title>
        <authorList>
            <person name="Sun X."/>
            <person name="Fei Z."/>
            <person name="Harrison M."/>
        </authorList>
    </citation>
    <scope>NUCLEOTIDE SEQUENCE [LARGE SCALE GENOMIC DNA]</scope>
    <source>
        <strain evidence="1 2">IT104</strain>
    </source>
</reference>
<keyword evidence="2" id="KW-1185">Reference proteome</keyword>
<dbReference type="EMBL" id="PQFF01000352">
    <property type="protein sequence ID" value="RHZ56980.1"/>
    <property type="molecule type" value="Genomic_DNA"/>
</dbReference>
<dbReference type="Proteomes" id="UP000266861">
    <property type="component" value="Unassembled WGS sequence"/>
</dbReference>
<comment type="caution">
    <text evidence="1">The sequence shown here is derived from an EMBL/GenBank/DDBJ whole genome shotgun (WGS) entry which is preliminary data.</text>
</comment>
<organism evidence="1 2">
    <name type="scientific">Diversispora epigaea</name>
    <dbReference type="NCBI Taxonomy" id="1348612"/>
    <lineage>
        <taxon>Eukaryota</taxon>
        <taxon>Fungi</taxon>
        <taxon>Fungi incertae sedis</taxon>
        <taxon>Mucoromycota</taxon>
        <taxon>Glomeromycotina</taxon>
        <taxon>Glomeromycetes</taxon>
        <taxon>Diversisporales</taxon>
        <taxon>Diversisporaceae</taxon>
        <taxon>Diversispora</taxon>
    </lineage>
</organism>
<name>A0A397H999_9GLOM</name>